<dbReference type="Gene3D" id="3.20.20.140">
    <property type="entry name" value="Metal-dependent hydrolases"/>
    <property type="match status" value="1"/>
</dbReference>
<dbReference type="PANTHER" id="PTHR22642">
    <property type="entry name" value="IMIDAZOLONEPROPIONASE"/>
    <property type="match status" value="1"/>
</dbReference>
<feature type="domain" description="Amidohydrolase 3" evidence="1">
    <location>
        <begin position="62"/>
        <end position="548"/>
    </location>
</feature>
<accession>A0ABV3M5C0</accession>
<dbReference type="GO" id="GO:0016787">
    <property type="term" value="F:hydrolase activity"/>
    <property type="evidence" value="ECO:0007669"/>
    <property type="project" value="UniProtKB-KW"/>
</dbReference>
<evidence type="ECO:0000313" key="2">
    <source>
        <dbReference type="EMBL" id="MEW2366426.1"/>
    </source>
</evidence>
<dbReference type="InterPro" id="IPR032466">
    <property type="entry name" value="Metal_Hydrolase"/>
</dbReference>
<protein>
    <submittedName>
        <fullName evidence="2">Amidohydrolase</fullName>
        <ecNumber evidence="2">3.5.-.-</ecNumber>
    </submittedName>
</protein>
<evidence type="ECO:0000259" key="1">
    <source>
        <dbReference type="Pfam" id="PF07969"/>
    </source>
</evidence>
<dbReference type="InterPro" id="IPR013108">
    <property type="entry name" value="Amidohydro_3"/>
</dbReference>
<dbReference type="EMBL" id="JBEYRS010000016">
    <property type="protein sequence ID" value="MEW2366426.1"/>
    <property type="molecule type" value="Genomic_DNA"/>
</dbReference>
<proteinExistence type="predicted"/>
<dbReference type="CDD" id="cd01300">
    <property type="entry name" value="YtcJ_like"/>
    <property type="match status" value="1"/>
</dbReference>
<dbReference type="EC" id="3.5.-.-" evidence="2"/>
<gene>
    <name evidence="2" type="ORF">AB0887_31335</name>
</gene>
<reference evidence="2 3" key="1">
    <citation type="submission" date="2024-06" db="EMBL/GenBank/DDBJ databases">
        <title>The Natural Products Discovery Center: Release of the First 8490 Sequenced Strains for Exploring Actinobacteria Biosynthetic Diversity.</title>
        <authorList>
            <person name="Kalkreuter E."/>
            <person name="Kautsar S.A."/>
            <person name="Yang D."/>
            <person name="Bader C.D."/>
            <person name="Teijaro C.N."/>
            <person name="Fluegel L."/>
            <person name="Davis C.M."/>
            <person name="Simpson J.R."/>
            <person name="Lauterbach L."/>
            <person name="Steele A.D."/>
            <person name="Gui C."/>
            <person name="Meng S."/>
            <person name="Li G."/>
            <person name="Viehrig K."/>
            <person name="Ye F."/>
            <person name="Su P."/>
            <person name="Kiefer A.F."/>
            <person name="Nichols A."/>
            <person name="Cepeda A.J."/>
            <person name="Yan W."/>
            <person name="Fan B."/>
            <person name="Jiang Y."/>
            <person name="Adhikari A."/>
            <person name="Zheng C.-J."/>
            <person name="Schuster L."/>
            <person name="Cowan T.M."/>
            <person name="Smanski M.J."/>
            <person name="Chevrette M.G."/>
            <person name="De Carvalho L.P.S."/>
            <person name="Shen B."/>
        </authorList>
    </citation>
    <scope>NUCLEOTIDE SEQUENCE [LARGE SCALE GENOMIC DNA]</scope>
    <source>
        <strain evidence="2 3">NPDC047833</strain>
    </source>
</reference>
<dbReference type="Proteomes" id="UP001553843">
    <property type="component" value="Unassembled WGS sequence"/>
</dbReference>
<dbReference type="Gene3D" id="3.10.310.70">
    <property type="match status" value="1"/>
</dbReference>
<dbReference type="SUPFAM" id="SSF51338">
    <property type="entry name" value="Composite domain of metallo-dependent hydrolases"/>
    <property type="match status" value="1"/>
</dbReference>
<dbReference type="PANTHER" id="PTHR22642:SF2">
    <property type="entry name" value="PROTEIN LONG AFTER FAR-RED 3"/>
    <property type="match status" value="1"/>
</dbReference>
<dbReference type="InterPro" id="IPR011059">
    <property type="entry name" value="Metal-dep_hydrolase_composite"/>
</dbReference>
<dbReference type="SUPFAM" id="SSF51556">
    <property type="entry name" value="Metallo-dependent hydrolases"/>
    <property type="match status" value="1"/>
</dbReference>
<dbReference type="Gene3D" id="2.30.40.10">
    <property type="entry name" value="Urease, subunit C, domain 1"/>
    <property type="match status" value="1"/>
</dbReference>
<organism evidence="2 3">
    <name type="scientific">Streptomyces huasconensis</name>
    <dbReference type="NCBI Taxonomy" id="1854574"/>
    <lineage>
        <taxon>Bacteria</taxon>
        <taxon>Bacillati</taxon>
        <taxon>Actinomycetota</taxon>
        <taxon>Actinomycetes</taxon>
        <taxon>Kitasatosporales</taxon>
        <taxon>Streptomycetaceae</taxon>
        <taxon>Streptomyces</taxon>
    </lineage>
</organism>
<dbReference type="Pfam" id="PF07969">
    <property type="entry name" value="Amidohydro_3"/>
    <property type="match status" value="1"/>
</dbReference>
<sequence length="550" mass="59161">MSTTPATEPAGQAPERIFVNANLITVDPSRPRAEALAVSGGRIIALGDSDEIRALGGPDTDIVDLGGRTALPGFIEAHGHPSVSMTTDGPDVVDIRPMTCPTAEAVRARINETVAAAEPGVPLAFVGWDTLLQEGLGEPTRAWLDELAPANPVAILQNSAHMSWGNSLAIKAIGLTRDTPDPAGCHFERDADGEPTGKAVEAPASLMMIGTPLNPPADRAPALLANEHEVLAARGLTTCGDLGLKAGMREVCAAFARSPEARVRVRAYEMSNAELHTDAVPGQGDAMFRQIGVKMWADGSPWIGNIATSFPYLTNDRTAAIGLGPDHRGCANYTAEQARAIAEAYLPHGWQLACHVHGDVAVDMMLDVFEKVLDEHGRPDHRTRFEHCGTMTREQYRRAAELGITCSLFVDHIYYWGDVLVESLFGERAEDWANARAALDAGIRISFHNDSPVTPVEPLRNIQVAVTRRTRSGTRVLGPQNRVTLDEAIRAETIDSAWQLQSEHEVGSLEVGKHADLVVLNDDPYAVDPDTIGDIQVLATYLDGRPTYTA</sequence>
<dbReference type="InterPro" id="IPR033932">
    <property type="entry name" value="YtcJ-like"/>
</dbReference>
<keyword evidence="2" id="KW-0378">Hydrolase</keyword>
<keyword evidence="3" id="KW-1185">Reference proteome</keyword>
<name>A0ABV3M5C0_9ACTN</name>
<evidence type="ECO:0000313" key="3">
    <source>
        <dbReference type="Proteomes" id="UP001553843"/>
    </source>
</evidence>
<dbReference type="RefSeq" id="WP_359773830.1">
    <property type="nucleotide sequence ID" value="NZ_JBEYRR010000001.1"/>
</dbReference>
<comment type="caution">
    <text evidence="2">The sequence shown here is derived from an EMBL/GenBank/DDBJ whole genome shotgun (WGS) entry which is preliminary data.</text>
</comment>